<dbReference type="Gene3D" id="3.20.20.150">
    <property type="entry name" value="Divalent-metal-dependent TIM barrel enzymes"/>
    <property type="match status" value="1"/>
</dbReference>
<dbReference type="Pfam" id="PF01261">
    <property type="entry name" value="AP_endonuc_2"/>
    <property type="match status" value="1"/>
</dbReference>
<name>A0A6B0YUV5_9CHLR</name>
<dbReference type="InterPro" id="IPR013022">
    <property type="entry name" value="Xyl_isomerase-like_TIM-brl"/>
</dbReference>
<dbReference type="InterPro" id="IPR050312">
    <property type="entry name" value="IolE/XylAMocC-like"/>
</dbReference>
<comment type="caution">
    <text evidence="2">The sequence shown here is derived from an EMBL/GenBank/DDBJ whole genome shotgun (WGS) entry which is preliminary data.</text>
</comment>
<dbReference type="PANTHER" id="PTHR12110:SF21">
    <property type="entry name" value="XYLOSE ISOMERASE-LIKE TIM BARREL DOMAIN-CONTAINING PROTEIN"/>
    <property type="match status" value="1"/>
</dbReference>
<keyword evidence="2" id="KW-0413">Isomerase</keyword>
<dbReference type="EMBL" id="VXRG01000072">
    <property type="protein sequence ID" value="MXY93502.1"/>
    <property type="molecule type" value="Genomic_DNA"/>
</dbReference>
<protein>
    <submittedName>
        <fullName evidence="2">Sugar phosphate isomerase/epimerase</fullName>
    </submittedName>
</protein>
<dbReference type="PANTHER" id="PTHR12110">
    <property type="entry name" value="HYDROXYPYRUVATE ISOMERASE"/>
    <property type="match status" value="1"/>
</dbReference>
<feature type="domain" description="Xylose isomerase-like TIM barrel" evidence="1">
    <location>
        <begin position="28"/>
        <end position="249"/>
    </location>
</feature>
<dbReference type="SUPFAM" id="SSF51658">
    <property type="entry name" value="Xylose isomerase-like"/>
    <property type="match status" value="1"/>
</dbReference>
<evidence type="ECO:0000313" key="2">
    <source>
        <dbReference type="EMBL" id="MXY93502.1"/>
    </source>
</evidence>
<proteinExistence type="predicted"/>
<dbReference type="GO" id="GO:0016853">
    <property type="term" value="F:isomerase activity"/>
    <property type="evidence" value="ECO:0007669"/>
    <property type="project" value="UniProtKB-KW"/>
</dbReference>
<reference evidence="2" key="1">
    <citation type="submission" date="2019-09" db="EMBL/GenBank/DDBJ databases">
        <title>Characterisation of the sponge microbiome using genome-centric metagenomics.</title>
        <authorList>
            <person name="Engelberts J.P."/>
            <person name="Robbins S.J."/>
            <person name="De Goeij J.M."/>
            <person name="Aranda M."/>
            <person name="Bell S.C."/>
            <person name="Webster N.S."/>
        </authorList>
    </citation>
    <scope>NUCLEOTIDE SEQUENCE</scope>
    <source>
        <strain evidence="2">SB0664_bin_27</strain>
    </source>
</reference>
<accession>A0A6B0YUV5</accession>
<sequence length="274" mass="29580">MILSLSVRVAESFSNKRESAIPLEELARIAADAGYDALCMRASVVGVHSPAGAAARVKDTVNGHGLAISMVTADFPVPENSAEGPNSLRRITPSLDLAEALGADLIRICMKKEEDIIHARRAADEAQERGIRLAHQSHTRSLFETVEGSVAVLKEVGRPNFGIIYEPANLALCGQAYGEATLRAFQPWLFNVYLQNHTPEPDGLQPMNTWTRGKVMSTLRPLDSPGGIDFATIFDGLRTIGYDGCVTMHQAFGGDMTPAEATRRTATFLGGLME</sequence>
<organism evidence="2">
    <name type="scientific">Caldilineaceae bacterium SB0664_bin_27</name>
    <dbReference type="NCBI Taxonomy" id="2605260"/>
    <lineage>
        <taxon>Bacteria</taxon>
        <taxon>Bacillati</taxon>
        <taxon>Chloroflexota</taxon>
        <taxon>Caldilineae</taxon>
        <taxon>Caldilineales</taxon>
        <taxon>Caldilineaceae</taxon>
    </lineage>
</organism>
<gene>
    <name evidence="2" type="ORF">F4Y42_08650</name>
</gene>
<evidence type="ECO:0000259" key="1">
    <source>
        <dbReference type="Pfam" id="PF01261"/>
    </source>
</evidence>
<dbReference type="AlphaFoldDB" id="A0A6B0YUV5"/>
<dbReference type="InterPro" id="IPR036237">
    <property type="entry name" value="Xyl_isomerase-like_sf"/>
</dbReference>